<proteinExistence type="predicted"/>
<evidence type="ECO:0000256" key="1">
    <source>
        <dbReference type="SAM" id="SignalP"/>
    </source>
</evidence>
<dbReference type="RefSeq" id="XP_029220232.1">
    <property type="nucleotide sequence ID" value="XM_029362866.1"/>
</dbReference>
<dbReference type="EMBL" id="NWUJ01000003">
    <property type="protein sequence ID" value="PFH36223.1"/>
    <property type="molecule type" value="Genomic_DNA"/>
</dbReference>
<dbReference type="Proteomes" id="UP000224006">
    <property type="component" value="Chromosome III"/>
</dbReference>
<sequence length="161" mass="18233">MRIIRLLATLLLVYIAVDMSWAAPSPAVFPLLRDDDAPSGKITDLTSEEEEKEFSVRVLQPSSKQCGLRLNDWAEIRVRSFGTSLVKLRQIENKEFGHALQGFEVGKHNVIPLNRGIIGMCVGETRRVGIKIGNMGEIFYEVTLENFKRVHRKVPNKNDEL</sequence>
<organism evidence="2 3">
    <name type="scientific">Besnoitia besnoiti</name>
    <name type="common">Apicomplexan protozoan</name>
    <dbReference type="NCBI Taxonomy" id="94643"/>
    <lineage>
        <taxon>Eukaryota</taxon>
        <taxon>Sar</taxon>
        <taxon>Alveolata</taxon>
        <taxon>Apicomplexa</taxon>
        <taxon>Conoidasida</taxon>
        <taxon>Coccidia</taxon>
        <taxon>Eucoccidiorida</taxon>
        <taxon>Eimeriorina</taxon>
        <taxon>Sarcocystidae</taxon>
        <taxon>Besnoitia</taxon>
    </lineage>
</organism>
<evidence type="ECO:0000313" key="2">
    <source>
        <dbReference type="EMBL" id="PFH36223.1"/>
    </source>
</evidence>
<accession>A0A2A9MKL2</accession>
<name>A0A2A9MKL2_BESBE</name>
<evidence type="ECO:0000313" key="3">
    <source>
        <dbReference type="Proteomes" id="UP000224006"/>
    </source>
</evidence>
<protein>
    <recommendedName>
        <fullName evidence="4">Peptidylprolyl isomerase</fullName>
    </recommendedName>
</protein>
<gene>
    <name evidence="2" type="ORF">BESB_044150</name>
</gene>
<dbReference type="GeneID" id="40309345"/>
<feature type="chain" id="PRO_5013378325" description="Peptidylprolyl isomerase" evidence="1">
    <location>
        <begin position="23"/>
        <end position="161"/>
    </location>
</feature>
<dbReference type="AlphaFoldDB" id="A0A2A9MKL2"/>
<feature type="signal peptide" evidence="1">
    <location>
        <begin position="1"/>
        <end position="22"/>
    </location>
</feature>
<dbReference type="VEuPathDB" id="ToxoDB:BESB_044150"/>
<evidence type="ECO:0008006" key="4">
    <source>
        <dbReference type="Google" id="ProtNLM"/>
    </source>
</evidence>
<dbReference type="KEGG" id="bbes:BESB_044150"/>
<reference evidence="2 3" key="1">
    <citation type="submission" date="2017-09" db="EMBL/GenBank/DDBJ databases">
        <title>Genome sequencing of Besnoitia besnoiti strain Bb-Ger1.</title>
        <authorList>
            <person name="Schares G."/>
            <person name="Venepally P."/>
            <person name="Lorenzi H.A."/>
        </authorList>
    </citation>
    <scope>NUCLEOTIDE SEQUENCE [LARGE SCALE GENOMIC DNA]</scope>
    <source>
        <strain evidence="2 3">Bb-Ger1</strain>
    </source>
</reference>
<keyword evidence="1" id="KW-0732">Signal</keyword>
<comment type="caution">
    <text evidence="2">The sequence shown here is derived from an EMBL/GenBank/DDBJ whole genome shotgun (WGS) entry which is preliminary data.</text>
</comment>
<dbReference type="OrthoDB" id="1902587at2759"/>
<keyword evidence="3" id="KW-1185">Reference proteome</keyword>